<proteinExistence type="inferred from homology"/>
<keyword evidence="7 8" id="KW-0472">Membrane</keyword>
<keyword evidence="10" id="KW-1185">Reference proteome</keyword>
<evidence type="ECO:0000313" key="10">
    <source>
        <dbReference type="Proteomes" id="UP000241434"/>
    </source>
</evidence>
<dbReference type="AlphaFoldDB" id="A0A2P7Q0M1"/>
<organism evidence="9 10">
    <name type="scientific">Peptostreptococcus russellii</name>
    <dbReference type="NCBI Taxonomy" id="215200"/>
    <lineage>
        <taxon>Bacteria</taxon>
        <taxon>Bacillati</taxon>
        <taxon>Bacillota</taxon>
        <taxon>Clostridia</taxon>
        <taxon>Peptostreptococcales</taxon>
        <taxon>Peptostreptococcaceae</taxon>
        <taxon>Peptostreptococcus</taxon>
    </lineage>
</organism>
<evidence type="ECO:0000256" key="6">
    <source>
        <dbReference type="ARBA" id="ARBA00022989"/>
    </source>
</evidence>
<dbReference type="Proteomes" id="UP000241434">
    <property type="component" value="Unassembled WGS sequence"/>
</dbReference>
<keyword evidence="6 8" id="KW-1133">Transmembrane helix</keyword>
<dbReference type="RefSeq" id="WP_106776229.1">
    <property type="nucleotide sequence ID" value="NZ_JYGE01000003.1"/>
</dbReference>
<feature type="transmembrane region" description="Helical" evidence="8">
    <location>
        <begin position="166"/>
        <end position="191"/>
    </location>
</feature>
<accession>A0A2P7Q0M1</accession>
<comment type="caution">
    <text evidence="9">The sequence shown here is derived from an EMBL/GenBank/DDBJ whole genome shotgun (WGS) entry which is preliminary data.</text>
</comment>
<reference evidence="9" key="1">
    <citation type="thesis" date="2015" institute="Rutgers" country="The State University of New Jersey, 14 College Farm Rd., New Brunswick, NJ, USA">
        <title>Ammonia toxicity in bacteria and its implications for treatment of and resource recovery from highly nitrogenous organic wastes.</title>
        <authorList>
            <person name="Luther A.K."/>
        </authorList>
    </citation>
    <scope>NUCLEOTIDE SEQUENCE</scope>
    <source>
        <strain evidence="9">RT-10B</strain>
    </source>
</reference>
<evidence type="ECO:0000256" key="1">
    <source>
        <dbReference type="ARBA" id="ARBA00004651"/>
    </source>
</evidence>
<dbReference type="OrthoDB" id="9793390at2"/>
<evidence type="ECO:0000256" key="2">
    <source>
        <dbReference type="ARBA" id="ARBA00009773"/>
    </source>
</evidence>
<evidence type="ECO:0000313" key="9">
    <source>
        <dbReference type="EMBL" id="PSJ31506.1"/>
    </source>
</evidence>
<comment type="similarity">
    <text evidence="2">Belongs to the autoinducer-2 exporter (AI-2E) (TC 2.A.86) family.</text>
</comment>
<evidence type="ECO:0000256" key="8">
    <source>
        <dbReference type="SAM" id="Phobius"/>
    </source>
</evidence>
<feature type="transmembrane region" description="Helical" evidence="8">
    <location>
        <begin position="295"/>
        <end position="314"/>
    </location>
</feature>
<feature type="transmembrane region" description="Helical" evidence="8">
    <location>
        <begin position="7"/>
        <end position="27"/>
    </location>
</feature>
<protein>
    <submittedName>
        <fullName evidence="9">Permease</fullName>
    </submittedName>
</protein>
<evidence type="ECO:0000256" key="3">
    <source>
        <dbReference type="ARBA" id="ARBA00022448"/>
    </source>
</evidence>
<feature type="transmembrane region" description="Helical" evidence="8">
    <location>
        <begin position="81"/>
        <end position="106"/>
    </location>
</feature>
<feature type="transmembrane region" description="Helical" evidence="8">
    <location>
        <begin position="326"/>
        <end position="356"/>
    </location>
</feature>
<dbReference type="GO" id="GO:0005886">
    <property type="term" value="C:plasma membrane"/>
    <property type="evidence" value="ECO:0007669"/>
    <property type="project" value="UniProtKB-SubCell"/>
</dbReference>
<feature type="transmembrane region" description="Helical" evidence="8">
    <location>
        <begin position="264"/>
        <end position="288"/>
    </location>
</feature>
<dbReference type="PANTHER" id="PTHR21716:SF53">
    <property type="entry name" value="PERMEASE PERM-RELATED"/>
    <property type="match status" value="1"/>
</dbReference>
<dbReference type="InterPro" id="IPR002549">
    <property type="entry name" value="AI-2E-like"/>
</dbReference>
<evidence type="ECO:0000256" key="7">
    <source>
        <dbReference type="ARBA" id="ARBA00023136"/>
    </source>
</evidence>
<keyword evidence="5 8" id="KW-0812">Transmembrane</keyword>
<feature type="transmembrane region" description="Helical" evidence="8">
    <location>
        <begin position="236"/>
        <end position="258"/>
    </location>
</feature>
<dbReference type="EMBL" id="JYGE01000003">
    <property type="protein sequence ID" value="PSJ31506.1"/>
    <property type="molecule type" value="Genomic_DNA"/>
</dbReference>
<gene>
    <name evidence="9" type="ORF">UF10_02355</name>
</gene>
<evidence type="ECO:0000256" key="4">
    <source>
        <dbReference type="ARBA" id="ARBA00022475"/>
    </source>
</evidence>
<feature type="transmembrane region" description="Helical" evidence="8">
    <location>
        <begin position="39"/>
        <end position="61"/>
    </location>
</feature>
<evidence type="ECO:0000256" key="5">
    <source>
        <dbReference type="ARBA" id="ARBA00022692"/>
    </source>
</evidence>
<dbReference type="PANTHER" id="PTHR21716">
    <property type="entry name" value="TRANSMEMBRANE PROTEIN"/>
    <property type="match status" value="1"/>
</dbReference>
<sequence length="376" mass="41691">MENQFKYKNLFTIFIMFGVVLAISLNAKEFLASSSSFLSVFRPLFLGCVIAFILNIMVSLWEKIYFPKSKNKFVLKSRRAICILLSFLSIILILYLIFMLVVPQLIKSMSVFTDKFPELYDDLRSRTIELSSAIPGLQEKLLSSDKTGQEAIQKILKTASLWTNSIFNIIGSVFTLIANFVMAAILSIYIVGSREKLGRQFDKLFKKIIPNKFLKKIYYVLEIANSTFASFFAGQFIEAIILGSLCALGLFIFGFPYAAMIGSVVGLTALIPLIGAYIGGLFGFFMILTQSSLKAFLFIIFLTVLQQIEGNVIYPKVVGGSVGLPGIWVLASIIIGGGLAGIVGVFFSVPIAATLYKILKQYVNKDSGCKLEEKKN</sequence>
<keyword evidence="3" id="KW-0813">Transport</keyword>
<dbReference type="GO" id="GO:0055085">
    <property type="term" value="P:transmembrane transport"/>
    <property type="evidence" value="ECO:0007669"/>
    <property type="project" value="TreeGrafter"/>
</dbReference>
<name>A0A2P7Q0M1_9FIRM</name>
<dbReference type="Pfam" id="PF01594">
    <property type="entry name" value="AI-2E_transport"/>
    <property type="match status" value="1"/>
</dbReference>
<comment type="subcellular location">
    <subcellularLocation>
        <location evidence="1">Cell membrane</location>
        <topology evidence="1">Multi-pass membrane protein</topology>
    </subcellularLocation>
</comment>
<keyword evidence="4" id="KW-1003">Cell membrane</keyword>